<proteinExistence type="inferred from homology"/>
<dbReference type="AlphaFoldDB" id="A0AAJ7SJR3"/>
<dbReference type="RefSeq" id="XP_032800575.1">
    <property type="nucleotide sequence ID" value="XM_032944684.1"/>
</dbReference>
<dbReference type="PANTHER" id="PTHR24058">
    <property type="entry name" value="DUAL SPECIFICITY PROTEIN KINASE"/>
    <property type="match status" value="1"/>
</dbReference>
<protein>
    <submittedName>
        <fullName evidence="8 9">Dual specificity tyrosine-phosphorylation-regulated kinase 2-like</fullName>
    </submittedName>
</protein>
<evidence type="ECO:0000256" key="3">
    <source>
        <dbReference type="ARBA" id="ARBA00022679"/>
    </source>
</evidence>
<gene>
    <name evidence="8 9 10" type="primary">LOC116937547</name>
</gene>
<dbReference type="Proteomes" id="UP001318040">
    <property type="component" value="Unplaced"/>
</dbReference>
<dbReference type="GO" id="GO:0004674">
    <property type="term" value="F:protein serine/threonine kinase activity"/>
    <property type="evidence" value="ECO:0007669"/>
    <property type="project" value="UniProtKB-KW"/>
</dbReference>
<dbReference type="RefSeq" id="XP_032800574.1">
    <property type="nucleotide sequence ID" value="XM_032944683.1"/>
</dbReference>
<reference evidence="8 9" key="1">
    <citation type="submission" date="2025-04" db="UniProtKB">
        <authorList>
            <consortium name="RefSeq"/>
        </authorList>
    </citation>
    <scope>IDENTIFICATION</scope>
    <source>
        <tissue evidence="8 9">Sperm</tissue>
    </source>
</reference>
<dbReference type="PANTHER" id="PTHR24058:SF22">
    <property type="entry name" value="DUAL SPECIFICITY TYROSINE-PHOSPHORYLATION-REGULATED KINASE 4"/>
    <property type="match status" value="1"/>
</dbReference>
<dbReference type="InterPro" id="IPR050494">
    <property type="entry name" value="Ser_Thr_dual-spec_kinase"/>
</dbReference>
<dbReference type="RefSeq" id="XP_032800573.1">
    <property type="nucleotide sequence ID" value="XM_032944682.1"/>
</dbReference>
<evidence type="ECO:0000256" key="1">
    <source>
        <dbReference type="ARBA" id="ARBA00008867"/>
    </source>
</evidence>
<evidence type="ECO:0000256" key="5">
    <source>
        <dbReference type="ARBA" id="ARBA00022777"/>
    </source>
</evidence>
<dbReference type="GO" id="GO:0005524">
    <property type="term" value="F:ATP binding"/>
    <property type="evidence" value="ECO:0007669"/>
    <property type="project" value="UniProtKB-KW"/>
</dbReference>
<evidence type="ECO:0000256" key="6">
    <source>
        <dbReference type="ARBA" id="ARBA00022840"/>
    </source>
</evidence>
<evidence type="ECO:0000313" key="7">
    <source>
        <dbReference type="Proteomes" id="UP001318040"/>
    </source>
</evidence>
<evidence type="ECO:0000313" key="9">
    <source>
        <dbReference type="RefSeq" id="XP_032800574.1"/>
    </source>
</evidence>
<name>A0AAJ7SJR3_PETMA</name>
<dbReference type="GO" id="GO:0005856">
    <property type="term" value="C:cytoskeleton"/>
    <property type="evidence" value="ECO:0007669"/>
    <property type="project" value="TreeGrafter"/>
</dbReference>
<dbReference type="SUPFAM" id="SSF56112">
    <property type="entry name" value="Protein kinase-like (PK-like)"/>
    <property type="match status" value="1"/>
</dbReference>
<evidence type="ECO:0000256" key="4">
    <source>
        <dbReference type="ARBA" id="ARBA00022741"/>
    </source>
</evidence>
<evidence type="ECO:0000256" key="2">
    <source>
        <dbReference type="ARBA" id="ARBA00022527"/>
    </source>
</evidence>
<keyword evidence="6" id="KW-0067">ATP-binding</keyword>
<dbReference type="Gene3D" id="3.30.200.20">
    <property type="entry name" value="Phosphorylase Kinase, domain 1"/>
    <property type="match status" value="1"/>
</dbReference>
<keyword evidence="2" id="KW-0723">Serine/threonine-protein kinase</keyword>
<dbReference type="GO" id="GO:0005737">
    <property type="term" value="C:cytoplasm"/>
    <property type="evidence" value="ECO:0007669"/>
    <property type="project" value="TreeGrafter"/>
</dbReference>
<sequence>MQTRQAGPSGRQPPPITRWSALTASSMLIRSKSPKAIQRIFKTSLTKRQKLELAAMDAVWFFTLDEGEEESRGGVANGGYDDDDNNYILVQNEHFHYRFELNKKIGHGGQGVVVQCLDHKTRTMVALKILASPSK</sequence>
<keyword evidence="7" id="KW-1185">Reference proteome</keyword>
<dbReference type="InterPro" id="IPR011009">
    <property type="entry name" value="Kinase-like_dom_sf"/>
</dbReference>
<accession>A0AAJ7SJR3</accession>
<organism evidence="7 9">
    <name type="scientific">Petromyzon marinus</name>
    <name type="common">Sea lamprey</name>
    <dbReference type="NCBI Taxonomy" id="7757"/>
    <lineage>
        <taxon>Eukaryota</taxon>
        <taxon>Metazoa</taxon>
        <taxon>Chordata</taxon>
        <taxon>Craniata</taxon>
        <taxon>Vertebrata</taxon>
        <taxon>Cyclostomata</taxon>
        <taxon>Hyperoartia</taxon>
        <taxon>Petromyzontiformes</taxon>
        <taxon>Petromyzontidae</taxon>
        <taxon>Petromyzon</taxon>
    </lineage>
</organism>
<dbReference type="KEGG" id="pmrn:116937547"/>
<evidence type="ECO:0000313" key="10">
    <source>
        <dbReference type="RefSeq" id="XP_032800575.1"/>
    </source>
</evidence>
<evidence type="ECO:0000313" key="8">
    <source>
        <dbReference type="RefSeq" id="XP_032800573.1"/>
    </source>
</evidence>
<keyword evidence="3" id="KW-0808">Transferase</keyword>
<comment type="similarity">
    <text evidence="1">Belongs to the protein kinase superfamily. CMGC Ser/Thr protein kinase family. MNB/DYRK subfamily.</text>
</comment>
<keyword evidence="4" id="KW-0547">Nucleotide-binding</keyword>
<keyword evidence="5" id="KW-0418">Kinase</keyword>